<protein>
    <recommendedName>
        <fullName evidence="3">D2 protein</fullName>
    </recommendedName>
</protein>
<evidence type="ECO:0008006" key="3">
    <source>
        <dbReference type="Google" id="ProtNLM"/>
    </source>
</evidence>
<accession>A0AAX4Q5S3</accession>
<evidence type="ECO:0000313" key="2">
    <source>
        <dbReference type="Proteomes" id="UP001437386"/>
    </source>
</evidence>
<evidence type="ECO:0000313" key="1">
    <source>
        <dbReference type="EMBL" id="XAG95894.1"/>
    </source>
</evidence>
<keyword evidence="2" id="KW-1185">Reference proteome</keyword>
<dbReference type="EMBL" id="PP579741">
    <property type="protein sequence ID" value="XAG95894.1"/>
    <property type="molecule type" value="Genomic_DNA"/>
</dbReference>
<reference evidence="1 2" key="1">
    <citation type="submission" date="2024-04" db="EMBL/GenBank/DDBJ databases">
        <authorList>
            <person name="Wojcicki M."/>
            <person name="Srednicka P."/>
            <person name="Shymialevich D."/>
            <person name="Sokolowska B."/>
        </authorList>
    </citation>
    <scope>NUCLEOTIDE SEQUENCE [LARGE SCALE GENOMIC DNA]</scope>
</reference>
<gene>
    <name evidence="1" type="ORF">U7154_000127</name>
</gene>
<organism evidence="1 2">
    <name type="scientific">Enterobacter phage KKP_3711</name>
    <dbReference type="NCBI Taxonomy" id="3109398"/>
    <lineage>
        <taxon>Viruses</taxon>
        <taxon>Duplodnaviria</taxon>
        <taxon>Heunggongvirae</taxon>
        <taxon>Uroviricota</taxon>
        <taxon>Caudoviricetes</taxon>
        <taxon>Demerecviridae</taxon>
        <taxon>Markadamsvirinae</taxon>
    </lineage>
</organism>
<name>A0AAX4Q5S3_9CAUD</name>
<sequence length="232" mass="26595">MARGIKAHTISDEKFKEAIKWLEDGNTKKGACEILGVGSNATMERLIQEWQDQQVMSAEMKKKKRGTPLQPHEIVIIIESYLQGDSLDEIANRLYRSTAMVKAELERRGANLKFSEKLDPAKPLELNPPEIPEQLMADSFELDEEVWVSAYQCMGVIRKVMDNDVYRVWLLAEDRQKFVHQHGWDLGSMKPFKELGVNIKSLGYHGWTRENTIPLLNEALAKARKQANKDKD</sequence>
<dbReference type="Proteomes" id="UP001437386">
    <property type="component" value="Segment"/>
</dbReference>
<proteinExistence type="predicted"/>